<evidence type="ECO:0000313" key="1">
    <source>
        <dbReference type="EMBL" id="GAA2154489.1"/>
    </source>
</evidence>
<dbReference type="CDD" id="cd00085">
    <property type="entry name" value="HNHc"/>
    <property type="match status" value="1"/>
</dbReference>
<comment type="caution">
    <text evidence="1">The sequence shown here is derived from an EMBL/GenBank/DDBJ whole genome shotgun (WGS) entry which is preliminary data.</text>
</comment>
<protein>
    <recommendedName>
        <fullName evidence="3">HNH endonuclease</fullName>
    </recommendedName>
</protein>
<accession>A0ABP5LUX9</accession>
<dbReference type="Proteomes" id="UP001501771">
    <property type="component" value="Unassembled WGS sequence"/>
</dbReference>
<name>A0ABP5LUX9_9ACTN</name>
<keyword evidence="2" id="KW-1185">Reference proteome</keyword>
<dbReference type="InterPro" id="IPR003615">
    <property type="entry name" value="HNH_nuc"/>
</dbReference>
<evidence type="ECO:0000313" key="2">
    <source>
        <dbReference type="Proteomes" id="UP001501771"/>
    </source>
</evidence>
<organism evidence="1 2">
    <name type="scientific">Nocardioides koreensis</name>
    <dbReference type="NCBI Taxonomy" id="433651"/>
    <lineage>
        <taxon>Bacteria</taxon>
        <taxon>Bacillati</taxon>
        <taxon>Actinomycetota</taxon>
        <taxon>Actinomycetes</taxon>
        <taxon>Propionibacteriales</taxon>
        <taxon>Nocardioidaceae</taxon>
        <taxon>Nocardioides</taxon>
    </lineage>
</organism>
<evidence type="ECO:0008006" key="3">
    <source>
        <dbReference type="Google" id="ProtNLM"/>
    </source>
</evidence>
<dbReference type="EMBL" id="BAAAQR010000015">
    <property type="protein sequence ID" value="GAA2154489.1"/>
    <property type="molecule type" value="Genomic_DNA"/>
</dbReference>
<sequence>MLEVDAMGQPVVVEDLDPDWLLALLDDAKIAARVAERSKLRLAAQWCVRHPATADTGVATWAGDSLPGVLNVDESLGGEGTPAVSAFAPEPVAAALGVSTLTGMKLIADALDLQHRLPRIWRLVEDLAVDPWKARQVAQATHPLSREAAAYVDAQLAPRLASCGFAAIQTAVAMAIAKYHPELLEQREKQGRKGWHVTLRHPAPGDADGTSYLDVAGDTLDLTAFHDLVCDQAATLKALGDTDDLEIRKAKALGVIAAQQATLDLGSLTGDSDSDDDADDPTGVEPVAATTAVLRRRQTVFYVHASLADLLHLDQDAVGEVEKLGPATLTRIRDWLARSEDVVIRPVLDLNRCPAVDGHDPSEEIREIVILRDGHCVFPWCAVDARHTDLDHIEPYLPPDEGGPPGQTNPHNLACLCRRHHRCKTSGRWRYRRRSDGSYEWHGPHGRSYLVTPLGTLEIHNN</sequence>
<gene>
    <name evidence="1" type="ORF">GCM10009844_40420</name>
</gene>
<proteinExistence type="predicted"/>
<dbReference type="RefSeq" id="WP_344156819.1">
    <property type="nucleotide sequence ID" value="NZ_BAAAQR010000015.1"/>
</dbReference>
<reference evidence="2" key="1">
    <citation type="journal article" date="2019" name="Int. J. Syst. Evol. Microbiol.">
        <title>The Global Catalogue of Microorganisms (GCM) 10K type strain sequencing project: providing services to taxonomists for standard genome sequencing and annotation.</title>
        <authorList>
            <consortium name="The Broad Institute Genomics Platform"/>
            <consortium name="The Broad Institute Genome Sequencing Center for Infectious Disease"/>
            <person name="Wu L."/>
            <person name="Ma J."/>
        </authorList>
    </citation>
    <scope>NUCLEOTIDE SEQUENCE [LARGE SCALE GENOMIC DNA]</scope>
    <source>
        <strain evidence="2">JCM 16022</strain>
    </source>
</reference>